<keyword evidence="6" id="KW-1185">Reference proteome</keyword>
<dbReference type="PATRIC" id="fig|1235788.3.peg.863"/>
<reference evidence="5 6" key="1">
    <citation type="submission" date="2013-04" db="EMBL/GenBank/DDBJ databases">
        <title>The Genome Sequence of Bacteroides massiliensis dnLKV3.</title>
        <authorList>
            <consortium name="The Broad Institute Genomics Platform"/>
            <consortium name="The Broad Institute Genome Sequencing Center for Infectious Disease"/>
            <person name="Earl A."/>
            <person name="Xavier R."/>
            <person name="Kuhn K."/>
            <person name="Stappenbeck T."/>
            <person name="Walker B."/>
            <person name="Young S."/>
            <person name="Zeng Q."/>
            <person name="Gargeya S."/>
            <person name="Fitzgerald M."/>
            <person name="Haas B."/>
            <person name="Abouelleil A."/>
            <person name="Allen A.W."/>
            <person name="Alvarado L."/>
            <person name="Arachchi H.M."/>
            <person name="Berlin A.M."/>
            <person name="Chapman S.B."/>
            <person name="Gainer-Dewar J."/>
            <person name="Goldberg J."/>
            <person name="Griggs A."/>
            <person name="Gujja S."/>
            <person name="Hansen M."/>
            <person name="Howarth C."/>
            <person name="Imamovic A."/>
            <person name="Ireland A."/>
            <person name="Larimer J."/>
            <person name="McCowan C."/>
            <person name="Murphy C."/>
            <person name="Pearson M."/>
            <person name="Poon T.W."/>
            <person name="Priest M."/>
            <person name="Roberts A."/>
            <person name="Saif S."/>
            <person name="Shea T."/>
            <person name="Sisk P."/>
            <person name="Sykes S."/>
            <person name="Wortman J."/>
            <person name="Nusbaum C."/>
            <person name="Birren B."/>
        </authorList>
    </citation>
    <scope>NUCLEOTIDE SEQUENCE [LARGE SCALE GENOMIC DNA]</scope>
    <source>
        <strain evidence="6">dnLKV3</strain>
    </source>
</reference>
<dbReference type="Gene3D" id="2.170.130.10">
    <property type="entry name" value="TonB-dependent receptor, plug domain"/>
    <property type="match status" value="1"/>
</dbReference>
<keyword evidence="2" id="KW-0812">Transmembrane</keyword>
<dbReference type="PROSITE" id="PS52016">
    <property type="entry name" value="TONB_DEPENDENT_REC_3"/>
    <property type="match status" value="1"/>
</dbReference>
<evidence type="ECO:0000313" key="6">
    <source>
        <dbReference type="Proteomes" id="UP000014200"/>
    </source>
</evidence>
<comment type="caution">
    <text evidence="5">The sequence shown here is derived from an EMBL/GenBank/DDBJ whole genome shotgun (WGS) entry which is preliminary data.</text>
</comment>
<keyword evidence="2" id="KW-0998">Cell outer membrane</keyword>
<dbReference type="HOGENOM" id="CLU_004317_3_1_10"/>
<evidence type="ECO:0000259" key="4">
    <source>
        <dbReference type="Pfam" id="PF07715"/>
    </source>
</evidence>
<keyword evidence="2" id="KW-0472">Membrane</keyword>
<dbReference type="FunFam" id="2.60.40.1120:FF:000003">
    <property type="entry name" value="Outer membrane protein Omp121"/>
    <property type="match status" value="1"/>
</dbReference>
<dbReference type="NCBIfam" id="TIGR04057">
    <property type="entry name" value="SusC_RagA_signa"/>
    <property type="match status" value="1"/>
</dbReference>
<accession>R9IBW7</accession>
<organism evidence="5 6">
    <name type="scientific">Phocaeicola sartorii</name>
    <dbReference type="NCBI Taxonomy" id="671267"/>
    <lineage>
        <taxon>Bacteria</taxon>
        <taxon>Pseudomonadati</taxon>
        <taxon>Bacteroidota</taxon>
        <taxon>Bacteroidia</taxon>
        <taxon>Bacteroidales</taxon>
        <taxon>Bacteroidaceae</taxon>
        <taxon>Phocaeicola</taxon>
    </lineage>
</organism>
<comment type="subcellular location">
    <subcellularLocation>
        <location evidence="2">Cell outer membrane</location>
        <topology evidence="2">Multi-pass membrane protein</topology>
    </subcellularLocation>
</comment>
<keyword evidence="2" id="KW-1134">Transmembrane beta strand</keyword>
<proteinExistence type="inferred from homology"/>
<protein>
    <submittedName>
        <fullName evidence="5">TonB-dependent outer membrane receptor, SusC/RagA subfamily, signature region</fullName>
    </submittedName>
</protein>
<feature type="chain" id="PRO_5004474450" evidence="3">
    <location>
        <begin position="22"/>
        <end position="222"/>
    </location>
</feature>
<sequence>MKRIRLINLILIMFCCCNMLAQNITVTGQVVDVTSEPIIGASVVVKGTTNGTITDFDGKFTLSVQKGGTLHISYIGYVAQDVKVMGNQPVKVVMAEDTETLDEVVVVGTSMKKSDLTGAVGSVSSEVLKEKPVTDINQALQGRVAGVLINTAAKPGDNSSIKVRGINTINGSTDPIYVVDGLVMDNYGGGFNSVNLNDVSSIEVLKDASATALYGSRAANGV</sequence>
<dbReference type="InterPro" id="IPR039426">
    <property type="entry name" value="TonB-dep_rcpt-like"/>
</dbReference>
<keyword evidence="2" id="KW-0813">Transport</keyword>
<dbReference type="InterPro" id="IPR023997">
    <property type="entry name" value="TonB-dep_OMP_SusC/RagA_CS"/>
</dbReference>
<dbReference type="PANTHER" id="PTHR30069:SF29">
    <property type="entry name" value="HEMOGLOBIN AND HEMOGLOBIN-HAPTOGLOBIN-BINDING PROTEIN 1-RELATED"/>
    <property type="match status" value="1"/>
</dbReference>
<feature type="domain" description="TonB-dependent receptor plug" evidence="4">
    <location>
        <begin position="113"/>
        <end position="222"/>
    </location>
</feature>
<evidence type="ECO:0000313" key="5">
    <source>
        <dbReference type="EMBL" id="EOS14849.1"/>
    </source>
</evidence>
<evidence type="ECO:0000256" key="2">
    <source>
        <dbReference type="PROSITE-ProRule" id="PRU01360"/>
    </source>
</evidence>
<keyword evidence="5" id="KW-0675">Receptor</keyword>
<dbReference type="SUPFAM" id="SSF49464">
    <property type="entry name" value="Carboxypeptidase regulatory domain-like"/>
    <property type="match status" value="1"/>
</dbReference>
<evidence type="ECO:0000256" key="3">
    <source>
        <dbReference type="SAM" id="SignalP"/>
    </source>
</evidence>
<feature type="signal peptide" evidence="3">
    <location>
        <begin position="1"/>
        <end position="21"/>
    </location>
</feature>
<dbReference type="SUPFAM" id="SSF56935">
    <property type="entry name" value="Porins"/>
    <property type="match status" value="1"/>
</dbReference>
<evidence type="ECO:0000256" key="1">
    <source>
        <dbReference type="ARBA" id="ARBA00022729"/>
    </source>
</evidence>
<keyword evidence="1 3" id="KW-0732">Signal</keyword>
<name>R9IBW7_9BACT</name>
<dbReference type="InterPro" id="IPR037066">
    <property type="entry name" value="Plug_dom_sf"/>
</dbReference>
<gene>
    <name evidence="5" type="ORF">C802_00864</name>
</gene>
<dbReference type="InterPro" id="IPR008969">
    <property type="entry name" value="CarboxyPept-like_regulatory"/>
</dbReference>
<dbReference type="AlphaFoldDB" id="R9IBW7"/>
<comment type="similarity">
    <text evidence="2">Belongs to the TonB-dependent receptor family.</text>
</comment>
<dbReference type="Pfam" id="PF13715">
    <property type="entry name" value="CarbopepD_reg_2"/>
    <property type="match status" value="1"/>
</dbReference>
<dbReference type="EMBL" id="ASSP01000006">
    <property type="protein sequence ID" value="EOS14849.1"/>
    <property type="molecule type" value="Genomic_DNA"/>
</dbReference>
<dbReference type="GO" id="GO:0044718">
    <property type="term" value="P:siderophore transmembrane transport"/>
    <property type="evidence" value="ECO:0007669"/>
    <property type="project" value="TreeGrafter"/>
</dbReference>
<dbReference type="STRING" id="1235788.C802_00864"/>
<dbReference type="Proteomes" id="UP000014200">
    <property type="component" value="Unassembled WGS sequence"/>
</dbReference>
<dbReference type="GO" id="GO:0009279">
    <property type="term" value="C:cell outer membrane"/>
    <property type="evidence" value="ECO:0007669"/>
    <property type="project" value="UniProtKB-SubCell"/>
</dbReference>
<dbReference type="GO" id="GO:0015344">
    <property type="term" value="F:siderophore uptake transmembrane transporter activity"/>
    <property type="evidence" value="ECO:0007669"/>
    <property type="project" value="TreeGrafter"/>
</dbReference>
<dbReference type="InterPro" id="IPR012910">
    <property type="entry name" value="Plug_dom"/>
</dbReference>
<dbReference type="PANTHER" id="PTHR30069">
    <property type="entry name" value="TONB-DEPENDENT OUTER MEMBRANE RECEPTOR"/>
    <property type="match status" value="1"/>
</dbReference>
<dbReference type="Pfam" id="PF07715">
    <property type="entry name" value="Plug"/>
    <property type="match status" value="1"/>
</dbReference>
<dbReference type="Gene3D" id="2.60.40.1120">
    <property type="entry name" value="Carboxypeptidase-like, regulatory domain"/>
    <property type="match status" value="1"/>
</dbReference>